<protein>
    <submittedName>
        <fullName evidence="12">Unannotated protein</fullName>
    </submittedName>
</protein>
<evidence type="ECO:0000256" key="3">
    <source>
        <dbReference type="ARBA" id="ARBA00022692"/>
    </source>
</evidence>
<dbReference type="GO" id="GO:0005507">
    <property type="term" value="F:copper ion binding"/>
    <property type="evidence" value="ECO:0007669"/>
    <property type="project" value="InterPro"/>
</dbReference>
<dbReference type="SUPFAM" id="SSF81296">
    <property type="entry name" value="E set domains"/>
    <property type="match status" value="1"/>
</dbReference>
<dbReference type="EMBL" id="CAFBPC010000077">
    <property type="protein sequence ID" value="CAB5003450.1"/>
    <property type="molecule type" value="Genomic_DNA"/>
</dbReference>
<dbReference type="GO" id="GO:0006825">
    <property type="term" value="P:copper ion transport"/>
    <property type="evidence" value="ECO:0007669"/>
    <property type="project" value="InterPro"/>
</dbReference>
<keyword evidence="7" id="KW-0186">Copper</keyword>
<evidence type="ECO:0000256" key="9">
    <source>
        <dbReference type="SAM" id="Phobius"/>
    </source>
</evidence>
<feature type="transmembrane region" description="Helical" evidence="9">
    <location>
        <begin position="351"/>
        <end position="373"/>
    </location>
</feature>
<evidence type="ECO:0000313" key="12">
    <source>
        <dbReference type="EMBL" id="CAB5003450.1"/>
    </source>
</evidence>
<dbReference type="GO" id="GO:0042597">
    <property type="term" value="C:periplasmic space"/>
    <property type="evidence" value="ECO:0007669"/>
    <property type="project" value="InterPro"/>
</dbReference>
<dbReference type="GO" id="GO:0046688">
    <property type="term" value="P:response to copper ion"/>
    <property type="evidence" value="ECO:0007669"/>
    <property type="project" value="InterPro"/>
</dbReference>
<feature type="domain" description="CopC" evidence="10">
    <location>
        <begin position="33"/>
        <end position="127"/>
    </location>
</feature>
<dbReference type="GO" id="GO:0005886">
    <property type="term" value="C:plasma membrane"/>
    <property type="evidence" value="ECO:0007669"/>
    <property type="project" value="UniProtKB-SubCell"/>
</dbReference>
<feature type="transmembrane region" description="Helical" evidence="9">
    <location>
        <begin position="255"/>
        <end position="272"/>
    </location>
</feature>
<dbReference type="AlphaFoldDB" id="A0A6J7PD01"/>
<keyword evidence="5" id="KW-0732">Signal</keyword>
<evidence type="ECO:0000256" key="6">
    <source>
        <dbReference type="ARBA" id="ARBA00022989"/>
    </source>
</evidence>
<sequence length="455" mass="48086">MRTLLANTRRSIGVACLLTLAFAGFGAQPANAHNALSTSNPASGAVLTQSPATWSLTFTKEVPLDSATAEFIASNGVRTALPAPTHGATTKEIVFALPPDLNGPITARWRLVGTDGHVVTERVSFTVNIASVAVASTTTTPAEASTSVDAVAQDAAVLSFEESLTPEPMRLGLRLFGYAALLIIGGMLFTEFSIAQGIIGAARAREVLLASGVVLTLAPLLQTLIFLDDSRDFGVFQSLFHILEAFDTTAGSMHFVRFFAAAVLLIGVIRAGQTTSKTLVSPPMLVAAGTYLVSLAYTGHSRSMKWPVLGVPADVVHTAATAVWLGGLIVFVFFVLPTLQPSQSIEAFRRFGTAATYAVAAMVVSGIIQTLRLHGSIITLFTQNHGRWLLLKLLLVAAMLKIGDINRRRLLRKLPADDAGVANRVALLRRASITEIVNGGLVMLVTAVLVSASFN</sequence>
<evidence type="ECO:0000256" key="7">
    <source>
        <dbReference type="ARBA" id="ARBA00023008"/>
    </source>
</evidence>
<evidence type="ECO:0000256" key="1">
    <source>
        <dbReference type="ARBA" id="ARBA00004651"/>
    </source>
</evidence>
<keyword evidence="2" id="KW-1003">Cell membrane</keyword>
<feature type="transmembrane region" description="Helical" evidence="9">
    <location>
        <begin position="385"/>
        <end position="403"/>
    </location>
</feature>
<name>A0A6J7PD01_9ZZZZ</name>
<comment type="subcellular location">
    <subcellularLocation>
        <location evidence="1">Cell membrane</location>
        <topology evidence="1">Multi-pass membrane protein</topology>
    </subcellularLocation>
</comment>
<feature type="transmembrane region" description="Helical" evidence="9">
    <location>
        <begin position="207"/>
        <end position="227"/>
    </location>
</feature>
<keyword evidence="8 9" id="KW-0472">Membrane</keyword>
<evidence type="ECO:0000256" key="4">
    <source>
        <dbReference type="ARBA" id="ARBA00022723"/>
    </source>
</evidence>
<keyword evidence="6 9" id="KW-1133">Transmembrane helix</keyword>
<feature type="domain" description="Copper resistance protein D" evidence="11">
    <location>
        <begin position="346"/>
        <end position="449"/>
    </location>
</feature>
<gene>
    <name evidence="12" type="ORF">UFOPK4057_00446</name>
</gene>
<reference evidence="12" key="1">
    <citation type="submission" date="2020-05" db="EMBL/GenBank/DDBJ databases">
        <authorList>
            <person name="Chiriac C."/>
            <person name="Salcher M."/>
            <person name="Ghai R."/>
            <person name="Kavagutti S V."/>
        </authorList>
    </citation>
    <scope>NUCLEOTIDE SEQUENCE</scope>
</reference>
<evidence type="ECO:0000259" key="10">
    <source>
        <dbReference type="Pfam" id="PF04234"/>
    </source>
</evidence>
<dbReference type="InterPro" id="IPR008457">
    <property type="entry name" value="Cu-R_CopD_dom"/>
</dbReference>
<evidence type="ECO:0000256" key="8">
    <source>
        <dbReference type="ARBA" id="ARBA00023136"/>
    </source>
</evidence>
<organism evidence="12">
    <name type="scientific">freshwater metagenome</name>
    <dbReference type="NCBI Taxonomy" id="449393"/>
    <lineage>
        <taxon>unclassified sequences</taxon>
        <taxon>metagenomes</taxon>
        <taxon>ecological metagenomes</taxon>
    </lineage>
</organism>
<dbReference type="Pfam" id="PF05425">
    <property type="entry name" value="CopD"/>
    <property type="match status" value="1"/>
</dbReference>
<dbReference type="PANTHER" id="PTHR34820">
    <property type="entry name" value="INNER MEMBRANE PROTEIN YEBZ"/>
    <property type="match status" value="1"/>
</dbReference>
<keyword evidence="4" id="KW-0479">Metal-binding</keyword>
<feature type="transmembrane region" description="Helical" evidence="9">
    <location>
        <begin position="175"/>
        <end position="195"/>
    </location>
</feature>
<feature type="transmembrane region" description="Helical" evidence="9">
    <location>
        <begin position="436"/>
        <end position="454"/>
    </location>
</feature>
<feature type="transmembrane region" description="Helical" evidence="9">
    <location>
        <begin position="279"/>
        <end position="299"/>
    </location>
</feature>
<evidence type="ECO:0000256" key="2">
    <source>
        <dbReference type="ARBA" id="ARBA00022475"/>
    </source>
</evidence>
<feature type="transmembrane region" description="Helical" evidence="9">
    <location>
        <begin position="319"/>
        <end position="339"/>
    </location>
</feature>
<dbReference type="InterPro" id="IPR014755">
    <property type="entry name" value="Cu-Rt/internalin_Ig-like"/>
</dbReference>
<dbReference type="InterPro" id="IPR007348">
    <property type="entry name" value="CopC_dom"/>
</dbReference>
<keyword evidence="3 9" id="KW-0812">Transmembrane</keyword>
<dbReference type="Gene3D" id="2.60.40.1220">
    <property type="match status" value="1"/>
</dbReference>
<evidence type="ECO:0000256" key="5">
    <source>
        <dbReference type="ARBA" id="ARBA00022729"/>
    </source>
</evidence>
<accession>A0A6J7PD01</accession>
<dbReference type="InterPro" id="IPR014756">
    <property type="entry name" value="Ig_E-set"/>
</dbReference>
<dbReference type="PANTHER" id="PTHR34820:SF4">
    <property type="entry name" value="INNER MEMBRANE PROTEIN YEBZ"/>
    <property type="match status" value="1"/>
</dbReference>
<dbReference type="Pfam" id="PF04234">
    <property type="entry name" value="CopC"/>
    <property type="match status" value="1"/>
</dbReference>
<dbReference type="InterPro" id="IPR032694">
    <property type="entry name" value="CopC/D"/>
</dbReference>
<evidence type="ECO:0000259" key="11">
    <source>
        <dbReference type="Pfam" id="PF05425"/>
    </source>
</evidence>
<proteinExistence type="predicted"/>